<evidence type="ECO:0000313" key="2">
    <source>
        <dbReference type="Proteomes" id="UP000188532"/>
    </source>
</evidence>
<dbReference type="Proteomes" id="UP000188532">
    <property type="component" value="Unassembled WGS sequence"/>
</dbReference>
<reference evidence="1 2" key="1">
    <citation type="submission" date="2017-02" db="EMBL/GenBank/DDBJ databases">
        <title>Complete genome sequences of Mycobacterium kansasii strains isolated from rhesus macaques.</title>
        <authorList>
            <person name="Panda A."/>
            <person name="Nagaraj S."/>
            <person name="Zhao X."/>
            <person name="Tettelin H."/>
            <person name="Detolla L.J."/>
        </authorList>
    </citation>
    <scope>NUCLEOTIDE SEQUENCE [LARGE SCALE GENOMIC DNA]</scope>
    <source>
        <strain evidence="1 2">11-3469</strain>
    </source>
</reference>
<evidence type="ECO:0000313" key="1">
    <source>
        <dbReference type="EMBL" id="OOK83820.1"/>
    </source>
</evidence>
<dbReference type="AlphaFoldDB" id="A0A1V3XXQ8"/>
<accession>A0A1V3XXQ8</accession>
<sequence length="51" mass="5626">MALLAEFLKAWLPASGAAIQLTARLVAEHAEAAPLISLERWPPGRLTRCQW</sequence>
<comment type="caution">
    <text evidence="1">The sequence shown here is derived from an EMBL/GenBank/DDBJ whole genome shotgun (WGS) entry which is preliminary data.</text>
</comment>
<name>A0A1V3XXQ8_MYCKA</name>
<organism evidence="1 2">
    <name type="scientific">Mycobacterium kansasii</name>
    <dbReference type="NCBI Taxonomy" id="1768"/>
    <lineage>
        <taxon>Bacteria</taxon>
        <taxon>Bacillati</taxon>
        <taxon>Actinomycetota</taxon>
        <taxon>Actinomycetes</taxon>
        <taxon>Mycobacteriales</taxon>
        <taxon>Mycobacteriaceae</taxon>
        <taxon>Mycobacterium</taxon>
    </lineage>
</organism>
<dbReference type="EMBL" id="MVBN01000001">
    <property type="protein sequence ID" value="OOK83820.1"/>
    <property type="molecule type" value="Genomic_DNA"/>
</dbReference>
<proteinExistence type="predicted"/>
<gene>
    <name evidence="1" type="ORF">BZL29_0915</name>
</gene>
<protein>
    <submittedName>
        <fullName evidence="1">Uncharacterized protein</fullName>
    </submittedName>
</protein>